<dbReference type="AlphaFoldDB" id="A0AB33R8H0"/>
<evidence type="ECO:0000313" key="2">
    <source>
        <dbReference type="EMBL" id="CCI63247.1"/>
    </source>
</evidence>
<gene>
    <name evidence="2" type="ORF">SDSE_1754</name>
</gene>
<dbReference type="EMBL" id="HE858529">
    <property type="protein sequence ID" value="CCI63247.1"/>
    <property type="molecule type" value="Genomic_DNA"/>
</dbReference>
<sequence>MDNLEVPSAYVAVDVTESPIQRPQKIKTKPTQPNEATHHKNSNSI</sequence>
<name>A0AB33R8H0_STREQ</name>
<protein>
    <recommendedName>
        <fullName evidence="4">Transposase</fullName>
    </recommendedName>
</protein>
<evidence type="ECO:0008006" key="4">
    <source>
        <dbReference type="Google" id="ProtNLM"/>
    </source>
</evidence>
<reference evidence="2 3" key="1">
    <citation type="submission" date="2012-05" db="EMBL/GenBank/DDBJ databases">
        <title>Complete genome sequence of a Streptococcus dysgalactiae subsp. equisimilis strain possessing Lancefield's group A antigen.</title>
        <authorList>
            <person name="Luetticken R."/>
            <person name="Bruellhoff K."/>
            <person name="Van der Linden M."/>
            <person name="Peltroche-Llacsahuanga H."/>
            <person name="Blom J."/>
            <person name="Weber-Lehmann J."/>
            <person name="Ferretti J.J."/>
            <person name="McShan W.M."/>
        </authorList>
    </citation>
    <scope>NUCLEOTIDE SEQUENCE [LARGE SCALE GENOMIC DNA]</scope>
    <source>
        <strain evidence="2 3">AC-2713</strain>
    </source>
</reference>
<dbReference type="KEGG" id="sdc:SDSE_1754"/>
<evidence type="ECO:0000256" key="1">
    <source>
        <dbReference type="SAM" id="MobiDB-lite"/>
    </source>
</evidence>
<accession>A0AB33R8H0</accession>
<evidence type="ECO:0000313" key="3">
    <source>
        <dbReference type="Proteomes" id="UP000009215"/>
    </source>
</evidence>
<proteinExistence type="predicted"/>
<feature type="region of interest" description="Disordered" evidence="1">
    <location>
        <begin position="15"/>
        <end position="45"/>
    </location>
</feature>
<dbReference type="Proteomes" id="UP000009215">
    <property type="component" value="Chromosome"/>
</dbReference>
<organism evidence="2 3">
    <name type="scientific">Streptococcus dysgalactiae subsp. equisimilis AC-2713</name>
    <dbReference type="NCBI Taxonomy" id="759913"/>
    <lineage>
        <taxon>Bacteria</taxon>
        <taxon>Bacillati</taxon>
        <taxon>Bacillota</taxon>
        <taxon>Bacilli</taxon>
        <taxon>Lactobacillales</taxon>
        <taxon>Streptococcaceae</taxon>
        <taxon>Streptococcus</taxon>
    </lineage>
</organism>